<evidence type="ECO:0000313" key="3">
    <source>
        <dbReference type="Proteomes" id="UP000198937"/>
    </source>
</evidence>
<feature type="region of interest" description="Disordered" evidence="1">
    <location>
        <begin position="1"/>
        <end position="45"/>
    </location>
</feature>
<dbReference type="EMBL" id="FMIA01000002">
    <property type="protein sequence ID" value="SCL52305.1"/>
    <property type="molecule type" value="Genomic_DNA"/>
</dbReference>
<evidence type="ECO:0000256" key="1">
    <source>
        <dbReference type="SAM" id="MobiDB-lite"/>
    </source>
</evidence>
<organism evidence="2 3">
    <name type="scientific">Micromonospora yangpuensis</name>
    <dbReference type="NCBI Taxonomy" id="683228"/>
    <lineage>
        <taxon>Bacteria</taxon>
        <taxon>Bacillati</taxon>
        <taxon>Actinomycetota</taxon>
        <taxon>Actinomycetes</taxon>
        <taxon>Micromonosporales</taxon>
        <taxon>Micromonosporaceae</taxon>
        <taxon>Micromonospora</taxon>
    </lineage>
</organism>
<dbReference type="STRING" id="683228.GA0070617_2032"/>
<evidence type="ECO:0000313" key="2">
    <source>
        <dbReference type="EMBL" id="SCL52305.1"/>
    </source>
</evidence>
<feature type="compositionally biased region" description="Basic and acidic residues" evidence="1">
    <location>
        <begin position="8"/>
        <end position="20"/>
    </location>
</feature>
<reference evidence="2 3" key="1">
    <citation type="submission" date="2016-06" db="EMBL/GenBank/DDBJ databases">
        <authorList>
            <person name="Kjaerup R.B."/>
            <person name="Dalgaard T.S."/>
            <person name="Juul-Madsen H.R."/>
        </authorList>
    </citation>
    <scope>NUCLEOTIDE SEQUENCE [LARGE SCALE GENOMIC DNA]</scope>
    <source>
        <strain evidence="2 3">DSM 45577</strain>
    </source>
</reference>
<protein>
    <submittedName>
        <fullName evidence="2">Uncharacterized protein</fullName>
    </submittedName>
</protein>
<name>A0A1C6UDY4_9ACTN</name>
<dbReference type="AlphaFoldDB" id="A0A1C6UDY4"/>
<accession>A0A1C6UDY4</accession>
<proteinExistence type="predicted"/>
<feature type="region of interest" description="Disordered" evidence="1">
    <location>
        <begin position="75"/>
        <end position="141"/>
    </location>
</feature>
<sequence length="141" mass="15112">MAARPLIVRKDAARPGETRAVRVGPRRADALSPTPRRGRFEPARPVVRLRRQGESTLAEPVIVRWSDAVRVVPDRADPAGGTRPAAASQRYVGTTGRPRRLSGYAMDLDPPIGGLRPAGRGDVGAGRAIPVQTRTIPIGSR</sequence>
<gene>
    <name evidence="2" type="ORF">GA0070617_2032</name>
</gene>
<keyword evidence="3" id="KW-1185">Reference proteome</keyword>
<dbReference type="Proteomes" id="UP000198937">
    <property type="component" value="Unassembled WGS sequence"/>
</dbReference>